<organism evidence="2 3">
    <name type="scientific">Blastochloris viridis</name>
    <name type="common">Rhodopseudomonas viridis</name>
    <dbReference type="NCBI Taxonomy" id="1079"/>
    <lineage>
        <taxon>Bacteria</taxon>
        <taxon>Pseudomonadati</taxon>
        <taxon>Pseudomonadota</taxon>
        <taxon>Alphaproteobacteria</taxon>
        <taxon>Hyphomicrobiales</taxon>
        <taxon>Blastochloridaceae</taxon>
        <taxon>Blastochloris</taxon>
    </lineage>
</organism>
<evidence type="ECO:0000313" key="3">
    <source>
        <dbReference type="Proteomes" id="UP000320948"/>
    </source>
</evidence>
<reference evidence="2 3" key="1">
    <citation type="journal article" date="2017" name="Nat. Commun.">
        <title>In situ click chemistry generation of cyclooxygenase-2 inhibitors.</title>
        <authorList>
            <person name="Bhardwaj A."/>
            <person name="Kaur J."/>
            <person name="Wuest M."/>
            <person name="Wuest F."/>
        </authorList>
    </citation>
    <scope>NUCLEOTIDE SEQUENCE [LARGE SCALE GENOMIC DNA]</scope>
    <source>
        <strain evidence="2">S2_018_000_R2_106</strain>
    </source>
</reference>
<comment type="caution">
    <text evidence="2">The sequence shown here is derived from an EMBL/GenBank/DDBJ whole genome shotgun (WGS) entry which is preliminary data.</text>
</comment>
<evidence type="ECO:0000256" key="1">
    <source>
        <dbReference type="SAM" id="Phobius"/>
    </source>
</evidence>
<sequence length="129" mass="14092">MDTISRNASGPSQKPLAHGLNSKALAAYARRAMWRANASIVLYGAVGAVSGYTLVMLYNSYAALVLMSSGYGIRLPMLPILPYLDIALPVFLGLVFALFAANKAEEARFKSQVALHILHLQELLQRDRE</sequence>
<keyword evidence="1" id="KW-0472">Membrane</keyword>
<dbReference type="EMBL" id="VAFM01000001">
    <property type="protein sequence ID" value="TKW61576.1"/>
    <property type="molecule type" value="Genomic_DNA"/>
</dbReference>
<dbReference type="AlphaFoldDB" id="A0A6N4R3S9"/>
<keyword evidence="1" id="KW-1133">Transmembrane helix</keyword>
<evidence type="ECO:0000313" key="2">
    <source>
        <dbReference type="EMBL" id="TKW61576.1"/>
    </source>
</evidence>
<name>A0A6N4R3S9_BLAVI</name>
<dbReference type="Proteomes" id="UP000320948">
    <property type="component" value="Unassembled WGS sequence"/>
</dbReference>
<proteinExistence type="predicted"/>
<accession>A0A6N4R3S9</accession>
<keyword evidence="1" id="KW-0812">Transmembrane</keyword>
<protein>
    <submittedName>
        <fullName evidence="2">Uncharacterized protein</fullName>
    </submittedName>
</protein>
<feature type="transmembrane region" description="Helical" evidence="1">
    <location>
        <begin position="40"/>
        <end position="60"/>
    </location>
</feature>
<gene>
    <name evidence="2" type="ORF">DI628_02835</name>
</gene>
<feature type="transmembrane region" description="Helical" evidence="1">
    <location>
        <begin position="80"/>
        <end position="101"/>
    </location>
</feature>